<dbReference type="Pfam" id="PF00561">
    <property type="entry name" value="Abhydrolase_1"/>
    <property type="match status" value="1"/>
</dbReference>
<dbReference type="InterPro" id="IPR050266">
    <property type="entry name" value="AB_hydrolase_sf"/>
</dbReference>
<keyword evidence="3" id="KW-1185">Reference proteome</keyword>
<dbReference type="PRINTS" id="PR00111">
    <property type="entry name" value="ABHYDROLASE"/>
</dbReference>
<feature type="domain" description="AB hydrolase-1" evidence="1">
    <location>
        <begin position="16"/>
        <end position="247"/>
    </location>
</feature>
<dbReference type="Proteomes" id="UP001233673">
    <property type="component" value="Unassembled WGS sequence"/>
</dbReference>
<accession>A0ABT9I6B6</accession>
<proteinExistence type="predicted"/>
<protein>
    <submittedName>
        <fullName evidence="2">Alpha/beta hydrolase</fullName>
    </submittedName>
</protein>
<dbReference type="Gene3D" id="3.40.50.1820">
    <property type="entry name" value="alpha/beta hydrolase"/>
    <property type="match status" value="1"/>
</dbReference>
<gene>
    <name evidence="2" type="ORF">QOZ88_00475</name>
</gene>
<keyword evidence="2" id="KW-0378">Hydrolase</keyword>
<dbReference type="InterPro" id="IPR029058">
    <property type="entry name" value="AB_hydrolase_fold"/>
</dbReference>
<evidence type="ECO:0000313" key="3">
    <source>
        <dbReference type="Proteomes" id="UP001233673"/>
    </source>
</evidence>
<dbReference type="GO" id="GO:0016787">
    <property type="term" value="F:hydrolase activity"/>
    <property type="evidence" value="ECO:0007669"/>
    <property type="project" value="UniProtKB-KW"/>
</dbReference>
<organism evidence="2 3">
    <name type="scientific">Blastococcus carthaginiensis</name>
    <dbReference type="NCBI Taxonomy" id="3050034"/>
    <lineage>
        <taxon>Bacteria</taxon>
        <taxon>Bacillati</taxon>
        <taxon>Actinomycetota</taxon>
        <taxon>Actinomycetes</taxon>
        <taxon>Geodermatophilales</taxon>
        <taxon>Geodermatophilaceae</taxon>
        <taxon>Blastococcus</taxon>
    </lineage>
</organism>
<dbReference type="RefSeq" id="WP_305997878.1">
    <property type="nucleotide sequence ID" value="NZ_JASNFN010000001.1"/>
</dbReference>
<evidence type="ECO:0000259" key="1">
    <source>
        <dbReference type="Pfam" id="PF00561"/>
    </source>
</evidence>
<dbReference type="SUPFAM" id="SSF53474">
    <property type="entry name" value="alpha/beta-Hydrolases"/>
    <property type="match status" value="1"/>
</dbReference>
<reference evidence="3" key="1">
    <citation type="submission" date="2023-05" db="EMBL/GenBank/DDBJ databases">
        <title>Draft genome of Pseudofrankia sp. BMG5.37.</title>
        <authorList>
            <person name="Gtari M."/>
            <person name="Ghodhbane F."/>
            <person name="Sbissi I."/>
        </authorList>
    </citation>
    <scope>NUCLEOTIDE SEQUENCE [LARGE SCALE GENOMIC DNA]</scope>
    <source>
        <strain evidence="3">BMG 814</strain>
    </source>
</reference>
<name>A0ABT9I6B6_9ACTN</name>
<comment type="caution">
    <text evidence="2">The sequence shown here is derived from an EMBL/GenBank/DDBJ whole genome shotgun (WGS) entry which is preliminary data.</text>
</comment>
<dbReference type="InterPro" id="IPR000073">
    <property type="entry name" value="AB_hydrolase_1"/>
</dbReference>
<dbReference type="EMBL" id="JASNFN010000001">
    <property type="protein sequence ID" value="MDP5181101.1"/>
    <property type="molecule type" value="Genomic_DNA"/>
</dbReference>
<dbReference type="PANTHER" id="PTHR43798">
    <property type="entry name" value="MONOACYLGLYCEROL LIPASE"/>
    <property type="match status" value="1"/>
</dbReference>
<sequence length="265" mass="28792">MSAELFVADSGEAELPVMLCLHSLFIDHTMFDELAAAAAGRFRVVRPDFRGQGRNPDVTGIVTMDQCADDIVELVDRMHLGTVHIVAQSMGGDVAVRVAARRPEQVERMVLLGSSAREEPAEHLEAFRPIADEVARKGFVDDLLDTTTHIMFGETCRNDPARAHVVDHWRAHFAGLSKGLAAPIRGVVERPSAVDLLPSIRARTLVVSGGEDAARPPAWSAELVAGVPDAELWSLPTTGHSVILESPDVVIPRVMAFLEGDNERR</sequence>
<evidence type="ECO:0000313" key="2">
    <source>
        <dbReference type="EMBL" id="MDP5181101.1"/>
    </source>
</evidence>